<dbReference type="RefSeq" id="WP_166929315.1">
    <property type="nucleotide sequence ID" value="NZ_BAAADD010000011.1"/>
</dbReference>
<dbReference type="EMBL" id="BAAADD010000011">
    <property type="protein sequence ID" value="GAA0585395.1"/>
    <property type="molecule type" value="Genomic_DNA"/>
</dbReference>
<evidence type="ECO:0000313" key="4">
    <source>
        <dbReference type="Proteomes" id="UP001499951"/>
    </source>
</evidence>
<sequence length="368" mass="40480">MSDRSFEGFLRDAGWADAERFPLTGDASTRRYIRLRRGDQTALLMDQPQGAEAPTAPANATPEERKALGYNAVARLAGADCGRFVAASNYLHGLGLSAPEIYAADAPNGYVLMEDLGADLFTDSLAKGVSERQLYKGAAEVLATIHAETAPAVLPPDKPLHAYDETALMAEVDLLTEWFFPVGLGRTATADEVSEFHGLWREALAPVLHTRPVFVHRDYHAQNLMWMPGRTGAARVGLIDFQDGVAGSPAYDMISLVEDARRDVSPETGRLTLSHYLNKMRDQGTPVYEAAFALEMALYAAQRNTKIVGIFARLFRRDGKARYLDLLPRVWSYLNNDLAHPALSGLKSWYDRVIPFAARGVPNIGSKR</sequence>
<dbReference type="Proteomes" id="UP001499951">
    <property type="component" value="Unassembled WGS sequence"/>
</dbReference>
<gene>
    <name evidence="3" type="ORF">GCM10008942_37900</name>
</gene>
<dbReference type="Gene3D" id="3.30.200.20">
    <property type="entry name" value="Phosphorylase Kinase, domain 1"/>
    <property type="match status" value="1"/>
</dbReference>
<evidence type="ECO:0000259" key="2">
    <source>
        <dbReference type="Pfam" id="PF01636"/>
    </source>
</evidence>
<reference evidence="3 4" key="1">
    <citation type="journal article" date="2019" name="Int. J. Syst. Evol. Microbiol.">
        <title>The Global Catalogue of Microorganisms (GCM) 10K type strain sequencing project: providing services to taxonomists for standard genome sequencing and annotation.</title>
        <authorList>
            <consortium name="The Broad Institute Genomics Platform"/>
            <consortium name="The Broad Institute Genome Sequencing Center for Infectious Disease"/>
            <person name="Wu L."/>
            <person name="Ma J."/>
        </authorList>
    </citation>
    <scope>NUCLEOTIDE SEQUENCE [LARGE SCALE GENOMIC DNA]</scope>
    <source>
        <strain evidence="3 4">JCM 15089</strain>
    </source>
</reference>
<feature type="compositionally biased region" description="Low complexity" evidence="1">
    <location>
        <begin position="51"/>
        <end position="61"/>
    </location>
</feature>
<dbReference type="InterPro" id="IPR011009">
    <property type="entry name" value="Kinase-like_dom_sf"/>
</dbReference>
<dbReference type="SUPFAM" id="SSF56112">
    <property type="entry name" value="Protein kinase-like (PK-like)"/>
    <property type="match status" value="1"/>
</dbReference>
<proteinExistence type="predicted"/>
<feature type="region of interest" description="Disordered" evidence="1">
    <location>
        <begin position="44"/>
        <end position="64"/>
    </location>
</feature>
<keyword evidence="4" id="KW-1185">Reference proteome</keyword>
<feature type="domain" description="Aminoglycoside phosphotransferase" evidence="2">
    <location>
        <begin position="23"/>
        <end position="277"/>
    </location>
</feature>
<dbReference type="Gene3D" id="3.90.1200.10">
    <property type="match status" value="1"/>
</dbReference>
<accession>A0ABN1F8Y4</accession>
<organism evidence="3 4">
    <name type="scientific">Rhizomicrobium electricum</name>
    <dbReference type="NCBI Taxonomy" id="480070"/>
    <lineage>
        <taxon>Bacteria</taxon>
        <taxon>Pseudomonadati</taxon>
        <taxon>Pseudomonadota</taxon>
        <taxon>Alphaproteobacteria</taxon>
        <taxon>Micropepsales</taxon>
        <taxon>Micropepsaceae</taxon>
        <taxon>Rhizomicrobium</taxon>
    </lineage>
</organism>
<dbReference type="Pfam" id="PF01636">
    <property type="entry name" value="APH"/>
    <property type="match status" value="1"/>
</dbReference>
<dbReference type="InterPro" id="IPR002575">
    <property type="entry name" value="Aminoglycoside_PTrfase"/>
</dbReference>
<protein>
    <submittedName>
        <fullName evidence="3">Phosphotransferase</fullName>
    </submittedName>
</protein>
<comment type="caution">
    <text evidence="3">The sequence shown here is derived from an EMBL/GenBank/DDBJ whole genome shotgun (WGS) entry which is preliminary data.</text>
</comment>
<evidence type="ECO:0000256" key="1">
    <source>
        <dbReference type="SAM" id="MobiDB-lite"/>
    </source>
</evidence>
<evidence type="ECO:0000313" key="3">
    <source>
        <dbReference type="EMBL" id="GAA0585395.1"/>
    </source>
</evidence>
<name>A0ABN1F8Y4_9PROT</name>